<dbReference type="GO" id="GO:0004497">
    <property type="term" value="F:monooxygenase activity"/>
    <property type="evidence" value="ECO:0007669"/>
    <property type="project" value="UniProtKB-KW"/>
</dbReference>
<evidence type="ECO:0000256" key="5">
    <source>
        <dbReference type="ARBA" id="ARBA00022857"/>
    </source>
</evidence>
<dbReference type="STRING" id="1450535.A0A317VP02"/>
<proteinExistence type="inferred from homology"/>
<gene>
    <name evidence="8" type="ORF">BO94DRAFT_605342</name>
</gene>
<dbReference type="PRINTS" id="PR00411">
    <property type="entry name" value="PNDRDTASEI"/>
</dbReference>
<dbReference type="RefSeq" id="XP_025464063.1">
    <property type="nucleotide sequence ID" value="XM_025616485.1"/>
</dbReference>
<dbReference type="Gene3D" id="3.50.50.60">
    <property type="entry name" value="FAD/NAD(P)-binding domain"/>
    <property type="match status" value="2"/>
</dbReference>
<keyword evidence="6" id="KW-0560">Oxidoreductase</keyword>
<keyword evidence="5" id="KW-0521">NADP</keyword>
<keyword evidence="7" id="KW-0503">Monooxygenase</keyword>
<evidence type="ECO:0000313" key="9">
    <source>
        <dbReference type="Proteomes" id="UP000246702"/>
    </source>
</evidence>
<dbReference type="PANTHER" id="PTHR43098">
    <property type="entry name" value="L-ORNITHINE N(5)-MONOOXYGENASE-RELATED"/>
    <property type="match status" value="1"/>
</dbReference>
<evidence type="ECO:0000256" key="4">
    <source>
        <dbReference type="ARBA" id="ARBA00022827"/>
    </source>
</evidence>
<comment type="cofactor">
    <cofactor evidence="1">
        <name>FAD</name>
        <dbReference type="ChEBI" id="CHEBI:57692"/>
    </cofactor>
</comment>
<protein>
    <submittedName>
        <fullName evidence="8">FAD/NAD(P)-binding domain-containing protein</fullName>
    </submittedName>
</protein>
<keyword evidence="4" id="KW-0274">FAD</keyword>
<sequence>MGSFFSVLSFFQRPRDPLQAEAQALQTDTLSSKYEEERAKRLRADGVAQFHETEGIYRPFQTDIGAPSLTRDRIDSETTVLIVGGGYGGLVTAVNLCKQGVEDFLIIEKGADFGGTWYWNQYPGVTCDVESLLYLPFLEETGYIPKDRFSYGPEIRAHVARIVERWNLASRAHLQTEIRTIRWDEQLGQWHTETNHGDHLKSRFVVLATGTLHKPKLPGLKGIEDFQQDHFHSGRWNYHITGGDATGKMIKLATKTVGIIGTGSSGVQLVPKLAQDAKKLYVFQRTPSSVSLRHTRPPDPDIIASLSPGWQRAQMDLFAGILQGEILDDVECSAVEGLDALTIREIHAEATRMGVDVKAHPEKIGEVYRLLDFRLMERLRKVVEETVQDKATAEKLKPWYAFMCKRPAFNNEYLSAFNLPNVELIDTNGQGVSHLTATGVVANGQEYPVDLLIYSTGFEFEVGSNFYRRTGIQLIGSKGQTLDEKWEGNPGGGPSTLFGIHIRDFPNLFNIGPAQAGVTANQLHNIYIAGEHIAEVVRTCLQTQAFRIIEPTEEAEEEWGKQIEVGRERRLEFAQTCPPGYYNKEGKPEEIPARWGVYPQGILSWEKVLKEWRQEGSMKGMERR</sequence>
<evidence type="ECO:0000256" key="7">
    <source>
        <dbReference type="ARBA" id="ARBA00023033"/>
    </source>
</evidence>
<evidence type="ECO:0000256" key="2">
    <source>
        <dbReference type="ARBA" id="ARBA00010139"/>
    </source>
</evidence>
<evidence type="ECO:0000256" key="6">
    <source>
        <dbReference type="ARBA" id="ARBA00023002"/>
    </source>
</evidence>
<keyword evidence="9" id="KW-1185">Reference proteome</keyword>
<dbReference type="OrthoDB" id="66881at2759"/>
<dbReference type="InterPro" id="IPR036188">
    <property type="entry name" value="FAD/NAD-bd_sf"/>
</dbReference>
<dbReference type="EMBL" id="MSFK01000028">
    <property type="protein sequence ID" value="PWY76066.1"/>
    <property type="molecule type" value="Genomic_DNA"/>
</dbReference>
<organism evidence="8 9">
    <name type="scientific">Aspergillus sclerotioniger CBS 115572</name>
    <dbReference type="NCBI Taxonomy" id="1450535"/>
    <lineage>
        <taxon>Eukaryota</taxon>
        <taxon>Fungi</taxon>
        <taxon>Dikarya</taxon>
        <taxon>Ascomycota</taxon>
        <taxon>Pezizomycotina</taxon>
        <taxon>Eurotiomycetes</taxon>
        <taxon>Eurotiomycetidae</taxon>
        <taxon>Eurotiales</taxon>
        <taxon>Aspergillaceae</taxon>
        <taxon>Aspergillus</taxon>
        <taxon>Aspergillus subgen. Circumdati</taxon>
    </lineage>
</organism>
<accession>A0A317VP02</accession>
<dbReference type="AlphaFoldDB" id="A0A317VP02"/>
<dbReference type="GeneID" id="37118628"/>
<comment type="caution">
    <text evidence="8">The sequence shown here is derived from an EMBL/GenBank/DDBJ whole genome shotgun (WGS) entry which is preliminary data.</text>
</comment>
<dbReference type="Proteomes" id="UP000246702">
    <property type="component" value="Unassembled WGS sequence"/>
</dbReference>
<dbReference type="PANTHER" id="PTHR43098:SF4">
    <property type="entry name" value="BLR3857 PROTEIN"/>
    <property type="match status" value="1"/>
</dbReference>
<evidence type="ECO:0000256" key="1">
    <source>
        <dbReference type="ARBA" id="ARBA00001974"/>
    </source>
</evidence>
<dbReference type="SUPFAM" id="SSF51905">
    <property type="entry name" value="FAD/NAD(P)-binding domain"/>
    <property type="match status" value="1"/>
</dbReference>
<name>A0A317VP02_9EURO</name>
<evidence type="ECO:0000256" key="3">
    <source>
        <dbReference type="ARBA" id="ARBA00022630"/>
    </source>
</evidence>
<reference evidence="8 9" key="1">
    <citation type="submission" date="2016-12" db="EMBL/GenBank/DDBJ databases">
        <title>The genomes of Aspergillus section Nigri reveals drivers in fungal speciation.</title>
        <authorList>
            <consortium name="DOE Joint Genome Institute"/>
            <person name="Vesth T.C."/>
            <person name="Nybo J."/>
            <person name="Theobald S."/>
            <person name="Brandl J."/>
            <person name="Frisvad J.C."/>
            <person name="Nielsen K.F."/>
            <person name="Lyhne E.K."/>
            <person name="Kogle M.E."/>
            <person name="Kuo A."/>
            <person name="Riley R."/>
            <person name="Clum A."/>
            <person name="Nolan M."/>
            <person name="Lipzen A."/>
            <person name="Salamov A."/>
            <person name="Henrissat B."/>
            <person name="Wiebenga A."/>
            <person name="De Vries R.P."/>
            <person name="Grigoriev I.V."/>
            <person name="Mortensen U.H."/>
            <person name="Andersen M.R."/>
            <person name="Baker S.E."/>
        </authorList>
    </citation>
    <scope>NUCLEOTIDE SEQUENCE [LARGE SCALE GENOMIC DNA]</scope>
    <source>
        <strain evidence="8 9">CBS 115572</strain>
    </source>
</reference>
<comment type="similarity">
    <text evidence="2">Belongs to the FAD-binding monooxygenase family.</text>
</comment>
<dbReference type="InterPro" id="IPR050775">
    <property type="entry name" value="FAD-binding_Monooxygenases"/>
</dbReference>
<dbReference type="Pfam" id="PF13738">
    <property type="entry name" value="Pyr_redox_3"/>
    <property type="match status" value="1"/>
</dbReference>
<evidence type="ECO:0000313" key="8">
    <source>
        <dbReference type="EMBL" id="PWY76066.1"/>
    </source>
</evidence>
<keyword evidence="3" id="KW-0285">Flavoprotein</keyword>